<evidence type="ECO:0000256" key="4">
    <source>
        <dbReference type="ARBA" id="ARBA00022840"/>
    </source>
</evidence>
<dbReference type="InterPro" id="IPR036597">
    <property type="entry name" value="Fido-like_dom_sf"/>
</dbReference>
<dbReference type="OrthoDB" id="9813719at2"/>
<keyword evidence="11" id="KW-1185">Reference proteome</keyword>
<dbReference type="Proteomes" id="UP000184291">
    <property type="component" value="Unassembled WGS sequence"/>
</dbReference>
<dbReference type="STRING" id="1892869.ACGLYG10_2960"/>
<dbReference type="PANTHER" id="PTHR39560">
    <property type="entry name" value="PROTEIN ADENYLYLTRANSFERASE FIC-RELATED"/>
    <property type="match status" value="1"/>
</dbReference>
<evidence type="ECO:0000256" key="5">
    <source>
        <dbReference type="ARBA" id="ARBA00034531"/>
    </source>
</evidence>
<evidence type="ECO:0000256" key="6">
    <source>
        <dbReference type="ARBA" id="ARBA00047939"/>
    </source>
</evidence>
<dbReference type="GO" id="GO:0070733">
    <property type="term" value="F:AMPylase activity"/>
    <property type="evidence" value="ECO:0007669"/>
    <property type="project" value="UniProtKB-EC"/>
</dbReference>
<evidence type="ECO:0000313" key="10">
    <source>
        <dbReference type="EMBL" id="SHE26706.1"/>
    </source>
</evidence>
<comment type="catalytic activity">
    <reaction evidence="6">
        <text>L-threonyl-[protein] + ATP = 3-O-(5'-adenylyl)-L-threonyl-[protein] + diphosphate</text>
        <dbReference type="Rhea" id="RHEA:54292"/>
        <dbReference type="Rhea" id="RHEA-COMP:11060"/>
        <dbReference type="Rhea" id="RHEA-COMP:13847"/>
        <dbReference type="ChEBI" id="CHEBI:30013"/>
        <dbReference type="ChEBI" id="CHEBI:30616"/>
        <dbReference type="ChEBI" id="CHEBI:33019"/>
        <dbReference type="ChEBI" id="CHEBI:138113"/>
        <dbReference type="EC" id="2.7.7.108"/>
    </reaction>
</comment>
<evidence type="ECO:0000256" key="7">
    <source>
        <dbReference type="ARBA" id="ARBA00048696"/>
    </source>
</evidence>
<evidence type="ECO:0000256" key="3">
    <source>
        <dbReference type="ARBA" id="ARBA00022741"/>
    </source>
</evidence>
<sequence length="265" mass="29977">MRYKTWESYFYPETYNPATGQGTLRNLYGERDAKALARMEYGDTSARAYDLVHGQVRLPRTYDAAHIRAIHGYLFQDVYEWAGQYRGVNISKNVSTFADVHAGQVDRYLNDVHRLVTGTEWASLDHEEFSRASAEVFAYLNQAHPFREGNGRTSKVFMEHVAELSRFTLDFSRVSPEVWNQASMLSGPDLGRYEPVPDSLVPVFRVIAQPRATGPSNRSTGMGRSAVRASYPQVTTEVTRRSSGATQQRPSRRPCRGQGSRGVER</sequence>
<feature type="compositionally biased region" description="Polar residues" evidence="8">
    <location>
        <begin position="232"/>
        <end position="249"/>
    </location>
</feature>
<keyword evidence="4" id="KW-0067">ATP-binding</keyword>
<feature type="domain" description="Fido" evidence="9">
    <location>
        <begin position="62"/>
        <end position="202"/>
    </location>
</feature>
<evidence type="ECO:0000259" key="9">
    <source>
        <dbReference type="PROSITE" id="PS51459"/>
    </source>
</evidence>
<evidence type="ECO:0000313" key="11">
    <source>
        <dbReference type="Proteomes" id="UP000184291"/>
    </source>
</evidence>
<name>A0A1M4S391_9ACTO</name>
<dbReference type="GO" id="GO:0051302">
    <property type="term" value="P:regulation of cell division"/>
    <property type="evidence" value="ECO:0007669"/>
    <property type="project" value="TreeGrafter"/>
</dbReference>
<comment type="catalytic activity">
    <reaction evidence="7">
        <text>L-tyrosyl-[protein] + ATP = O-(5'-adenylyl)-L-tyrosyl-[protein] + diphosphate</text>
        <dbReference type="Rhea" id="RHEA:54288"/>
        <dbReference type="Rhea" id="RHEA-COMP:10136"/>
        <dbReference type="Rhea" id="RHEA-COMP:13846"/>
        <dbReference type="ChEBI" id="CHEBI:30616"/>
        <dbReference type="ChEBI" id="CHEBI:33019"/>
        <dbReference type="ChEBI" id="CHEBI:46858"/>
        <dbReference type="ChEBI" id="CHEBI:83624"/>
        <dbReference type="EC" id="2.7.7.108"/>
    </reaction>
</comment>
<reference evidence="11" key="1">
    <citation type="submission" date="2016-09" db="EMBL/GenBank/DDBJ databases">
        <authorList>
            <person name="Strepis N."/>
        </authorList>
    </citation>
    <scope>NUCLEOTIDE SEQUENCE [LARGE SCALE GENOMIC DNA]</scope>
</reference>
<dbReference type="PROSITE" id="PS51459">
    <property type="entry name" value="FIDO"/>
    <property type="match status" value="1"/>
</dbReference>
<evidence type="ECO:0000256" key="8">
    <source>
        <dbReference type="SAM" id="MobiDB-lite"/>
    </source>
</evidence>
<keyword evidence="3" id="KW-0547">Nucleotide-binding</keyword>
<evidence type="ECO:0000256" key="2">
    <source>
        <dbReference type="ARBA" id="ARBA00022695"/>
    </source>
</evidence>
<dbReference type="InterPro" id="IPR003812">
    <property type="entry name" value="Fido"/>
</dbReference>
<dbReference type="Pfam" id="PF02661">
    <property type="entry name" value="Fic"/>
    <property type="match status" value="1"/>
</dbReference>
<accession>A0A1M4S391</accession>
<dbReference type="EC" id="2.7.7.108" evidence="5"/>
<dbReference type="AlphaFoldDB" id="A0A1M4S391"/>
<gene>
    <name evidence="10" type="ORF">ACGLYG10_2960</name>
</gene>
<dbReference type="Gene3D" id="1.10.3290.10">
    <property type="entry name" value="Fido-like domain"/>
    <property type="match status" value="1"/>
</dbReference>
<dbReference type="RefSeq" id="WP_073333761.1">
    <property type="nucleotide sequence ID" value="NZ_FQTT01000015.1"/>
</dbReference>
<dbReference type="PANTHER" id="PTHR39560:SF1">
    <property type="entry name" value="PROTEIN ADENYLYLTRANSFERASE FIC-RELATED"/>
    <property type="match status" value="1"/>
</dbReference>
<keyword evidence="2" id="KW-0548">Nucleotidyltransferase</keyword>
<proteinExistence type="predicted"/>
<evidence type="ECO:0000256" key="1">
    <source>
        <dbReference type="ARBA" id="ARBA00022679"/>
    </source>
</evidence>
<dbReference type="SUPFAM" id="SSF140931">
    <property type="entry name" value="Fic-like"/>
    <property type="match status" value="1"/>
</dbReference>
<organism evidence="10 11">
    <name type="scientific">Actinomyces glycerinitolerans</name>
    <dbReference type="NCBI Taxonomy" id="1892869"/>
    <lineage>
        <taxon>Bacteria</taxon>
        <taxon>Bacillati</taxon>
        <taxon>Actinomycetota</taxon>
        <taxon>Actinomycetes</taxon>
        <taxon>Actinomycetales</taxon>
        <taxon>Actinomycetaceae</taxon>
        <taxon>Actinomyces</taxon>
    </lineage>
</organism>
<dbReference type="EMBL" id="FQTT01000015">
    <property type="protein sequence ID" value="SHE26706.1"/>
    <property type="molecule type" value="Genomic_DNA"/>
</dbReference>
<keyword evidence="1" id="KW-0808">Transferase</keyword>
<dbReference type="GO" id="GO:0005524">
    <property type="term" value="F:ATP binding"/>
    <property type="evidence" value="ECO:0007669"/>
    <property type="project" value="UniProtKB-KW"/>
</dbReference>
<protein>
    <recommendedName>
        <fullName evidence="5">protein adenylyltransferase</fullName>
        <ecNumber evidence="5">2.7.7.108</ecNumber>
    </recommendedName>
</protein>
<feature type="region of interest" description="Disordered" evidence="8">
    <location>
        <begin position="211"/>
        <end position="265"/>
    </location>
</feature>